<dbReference type="Proteomes" id="UP000824090">
    <property type="component" value="Unassembled WGS sequence"/>
</dbReference>
<protein>
    <submittedName>
        <fullName evidence="3">Uncharacterized protein</fullName>
    </submittedName>
</protein>
<keyword evidence="2" id="KW-1133">Transmembrane helix</keyword>
<reference evidence="3" key="2">
    <citation type="journal article" date="2021" name="PeerJ">
        <title>Extensive microbial diversity within the chicken gut microbiome revealed by metagenomics and culture.</title>
        <authorList>
            <person name="Gilroy R."/>
            <person name="Ravi A."/>
            <person name="Getino M."/>
            <person name="Pursley I."/>
            <person name="Horton D.L."/>
            <person name="Alikhan N.F."/>
            <person name="Baker D."/>
            <person name="Gharbi K."/>
            <person name="Hall N."/>
            <person name="Watson M."/>
            <person name="Adriaenssens E.M."/>
            <person name="Foster-Nyarko E."/>
            <person name="Jarju S."/>
            <person name="Secka A."/>
            <person name="Antonio M."/>
            <person name="Oren A."/>
            <person name="Chaudhuri R.R."/>
            <person name="La Ragione R."/>
            <person name="Hildebrand F."/>
            <person name="Pallen M.J."/>
        </authorList>
    </citation>
    <scope>NUCLEOTIDE SEQUENCE</scope>
    <source>
        <strain evidence="3">ChiHcec3-6078</strain>
    </source>
</reference>
<reference evidence="3" key="1">
    <citation type="submission" date="2020-10" db="EMBL/GenBank/DDBJ databases">
        <authorList>
            <person name="Gilroy R."/>
        </authorList>
    </citation>
    <scope>NUCLEOTIDE SEQUENCE</scope>
    <source>
        <strain evidence="3">ChiHcec3-6078</strain>
    </source>
</reference>
<name>A0A9D1I080_9FIRM</name>
<feature type="region of interest" description="Disordered" evidence="1">
    <location>
        <begin position="1"/>
        <end position="46"/>
    </location>
</feature>
<feature type="compositionally biased region" description="Basic and acidic residues" evidence="1">
    <location>
        <begin position="30"/>
        <end position="46"/>
    </location>
</feature>
<keyword evidence="2" id="KW-0812">Transmembrane</keyword>
<dbReference type="EMBL" id="DVMP01000071">
    <property type="protein sequence ID" value="HIU25562.1"/>
    <property type="molecule type" value="Genomic_DNA"/>
</dbReference>
<evidence type="ECO:0000256" key="1">
    <source>
        <dbReference type="SAM" id="MobiDB-lite"/>
    </source>
</evidence>
<organism evidence="3 4">
    <name type="scientific">Candidatus Allocopromorpha excrementigallinarum</name>
    <dbReference type="NCBI Taxonomy" id="2840742"/>
    <lineage>
        <taxon>Bacteria</taxon>
        <taxon>Bacillati</taxon>
        <taxon>Bacillota</taxon>
        <taxon>Clostridia</taxon>
        <taxon>Eubacteriales</taxon>
        <taxon>Eubacteriaceae</taxon>
        <taxon>Eubacteriaceae incertae sedis</taxon>
        <taxon>Candidatus Allocopromorpha</taxon>
    </lineage>
</organism>
<evidence type="ECO:0000313" key="3">
    <source>
        <dbReference type="EMBL" id="HIU25562.1"/>
    </source>
</evidence>
<proteinExistence type="predicted"/>
<evidence type="ECO:0000313" key="4">
    <source>
        <dbReference type="Proteomes" id="UP000824090"/>
    </source>
</evidence>
<comment type="caution">
    <text evidence="3">The sequence shown here is derived from an EMBL/GenBank/DDBJ whole genome shotgun (WGS) entry which is preliminary data.</text>
</comment>
<dbReference type="AlphaFoldDB" id="A0A9D1I080"/>
<gene>
    <name evidence="3" type="ORF">IAC50_03625</name>
</gene>
<sequence length="78" mass="9316">MSKKEKKTKKKKQVRNKARDMIADYYTTNRDYDRENRRRQEEEGVKTKGLKNLRSNEKVYIAIIILGLIGILIKYVIL</sequence>
<keyword evidence="2" id="KW-0472">Membrane</keyword>
<accession>A0A9D1I080</accession>
<evidence type="ECO:0000256" key="2">
    <source>
        <dbReference type="SAM" id="Phobius"/>
    </source>
</evidence>
<feature type="compositionally biased region" description="Basic residues" evidence="1">
    <location>
        <begin position="1"/>
        <end position="16"/>
    </location>
</feature>
<feature type="transmembrane region" description="Helical" evidence="2">
    <location>
        <begin position="59"/>
        <end position="77"/>
    </location>
</feature>